<evidence type="ECO:0000259" key="4">
    <source>
        <dbReference type="PROSITE" id="PS51510"/>
    </source>
</evidence>
<dbReference type="GO" id="GO:0016301">
    <property type="term" value="F:kinase activity"/>
    <property type="evidence" value="ECO:0007669"/>
    <property type="project" value="UniProtKB-KW"/>
</dbReference>
<dbReference type="AlphaFoldDB" id="A0A8I0H7P4"/>
<protein>
    <submittedName>
        <fullName evidence="5">ATP--guanido phosphotransferase</fullName>
    </submittedName>
</protein>
<dbReference type="PROSITE" id="PS51510">
    <property type="entry name" value="PHOSPHAGEN_KINASE_C"/>
    <property type="match status" value="1"/>
</dbReference>
<proteinExistence type="inferred from homology"/>
<comment type="caution">
    <text evidence="5">The sequence shown here is derived from an EMBL/GenBank/DDBJ whole genome shotgun (WGS) entry which is preliminary data.</text>
</comment>
<keyword evidence="1 3" id="KW-0547">Nucleotide-binding</keyword>
<feature type="non-terminal residue" evidence="5">
    <location>
        <position position="63"/>
    </location>
</feature>
<dbReference type="EMBL" id="JAABFR010000586">
    <property type="protein sequence ID" value="MBD4336001.1"/>
    <property type="molecule type" value="Genomic_DNA"/>
</dbReference>
<reference evidence="5" key="1">
    <citation type="submission" date="2020-01" db="EMBL/GenBank/DDBJ databases">
        <authorList>
            <person name="Richard D."/>
        </authorList>
    </citation>
    <scope>NUCLEOTIDE SEQUENCE</scope>
    <source>
        <strain evidence="5">JP541</strain>
    </source>
</reference>
<evidence type="ECO:0000313" key="5">
    <source>
        <dbReference type="EMBL" id="MBD4336001.1"/>
    </source>
</evidence>
<dbReference type="GO" id="GO:0005524">
    <property type="term" value="F:ATP binding"/>
    <property type="evidence" value="ECO:0007669"/>
    <property type="project" value="UniProtKB-UniRule"/>
</dbReference>
<feature type="binding site" evidence="3">
    <location>
        <position position="39"/>
    </location>
    <ligand>
        <name>ATP</name>
        <dbReference type="ChEBI" id="CHEBI:30616"/>
    </ligand>
</feature>
<dbReference type="Proteomes" id="UP000653002">
    <property type="component" value="Unassembled WGS sequence"/>
</dbReference>
<evidence type="ECO:0000313" key="6">
    <source>
        <dbReference type="Proteomes" id="UP000653002"/>
    </source>
</evidence>
<evidence type="ECO:0000256" key="1">
    <source>
        <dbReference type="ARBA" id="ARBA00022741"/>
    </source>
</evidence>
<organism evidence="5 6">
    <name type="scientific">Xanthomonas citri pv. citri</name>
    <dbReference type="NCBI Taxonomy" id="611301"/>
    <lineage>
        <taxon>Bacteria</taxon>
        <taxon>Pseudomonadati</taxon>
        <taxon>Pseudomonadota</taxon>
        <taxon>Gammaproteobacteria</taxon>
        <taxon>Lysobacterales</taxon>
        <taxon>Lysobacteraceae</taxon>
        <taxon>Xanthomonas</taxon>
    </lineage>
</organism>
<evidence type="ECO:0000256" key="3">
    <source>
        <dbReference type="PROSITE-ProRule" id="PRU00843"/>
    </source>
</evidence>
<feature type="domain" description="Phosphagen kinase C-terminal" evidence="4">
    <location>
        <begin position="1"/>
        <end position="63"/>
    </location>
</feature>
<name>A0A8I0H7P4_XANCI</name>
<evidence type="ECO:0000256" key="2">
    <source>
        <dbReference type="ARBA" id="ARBA00022840"/>
    </source>
</evidence>
<comment type="similarity">
    <text evidence="3">Belongs to the ATP:guanido phosphotransferase family.</text>
</comment>
<comment type="caution">
    <text evidence="3">Lacks conserved residue(s) required for the propagation of feature annotation.</text>
</comment>
<keyword evidence="3" id="KW-0418">Kinase</keyword>
<gene>
    <name evidence="5" type="ORF">GUH15_08020</name>
</gene>
<sequence length="63" mass="7044">MEEVAYLVKCADKAADFEHQLVFMSDLRDVDRQALVERHLISPDLAKKDLGALLISDDDSIAV</sequence>
<keyword evidence="3 5" id="KW-0808">Transferase</keyword>
<keyword evidence="2 3" id="KW-0067">ATP-binding</keyword>
<accession>A0A8I0H7P4</accession>
<dbReference type="InterPro" id="IPR022414">
    <property type="entry name" value="ATP-guanido_PTrfase_cat"/>
</dbReference>